<dbReference type="PANTHER" id="PTHR11952:SF2">
    <property type="entry name" value="LD24639P"/>
    <property type="match status" value="1"/>
</dbReference>
<dbReference type="SUPFAM" id="SSF53448">
    <property type="entry name" value="Nucleotide-diphospho-sugar transferases"/>
    <property type="match status" value="1"/>
</dbReference>
<gene>
    <name evidence="2" type="ORF">BJG266_LOCUS45176</name>
    <name evidence="3" type="ORF">QVE165_LOCUS62165</name>
</gene>
<name>A0A815VYP8_9BILA</name>
<dbReference type="InterPro" id="IPR029044">
    <property type="entry name" value="Nucleotide-diphossugar_trans"/>
</dbReference>
<comment type="caution">
    <text evidence="2">The sequence shown here is derived from an EMBL/GenBank/DDBJ whole genome shotgun (WGS) entry which is preliminary data.</text>
</comment>
<evidence type="ECO:0000313" key="4">
    <source>
        <dbReference type="Proteomes" id="UP000663832"/>
    </source>
</evidence>
<dbReference type="Proteomes" id="UP000663832">
    <property type="component" value="Unassembled WGS sequence"/>
</dbReference>
<evidence type="ECO:0000313" key="3">
    <source>
        <dbReference type="EMBL" id="CAF1655182.1"/>
    </source>
</evidence>
<protein>
    <submittedName>
        <fullName evidence="2">Uncharacterized protein</fullName>
    </submittedName>
</protein>
<dbReference type="Gene3D" id="3.90.550.10">
    <property type="entry name" value="Spore Coat Polysaccharide Biosynthesis Protein SpsA, Chain A"/>
    <property type="match status" value="1"/>
</dbReference>
<keyword evidence="4" id="KW-1185">Reference proteome</keyword>
<reference evidence="2" key="1">
    <citation type="submission" date="2021-02" db="EMBL/GenBank/DDBJ databases">
        <authorList>
            <person name="Nowell W R."/>
        </authorList>
    </citation>
    <scope>NUCLEOTIDE SEQUENCE</scope>
</reference>
<proteinExistence type="inferred from homology"/>
<evidence type="ECO:0000313" key="5">
    <source>
        <dbReference type="Proteomes" id="UP000663877"/>
    </source>
</evidence>
<feature type="non-terminal residue" evidence="2">
    <location>
        <position position="1"/>
    </location>
</feature>
<dbReference type="AlphaFoldDB" id="A0A815VYP8"/>
<organism evidence="2 5">
    <name type="scientific">Adineta steineri</name>
    <dbReference type="NCBI Taxonomy" id="433720"/>
    <lineage>
        <taxon>Eukaryota</taxon>
        <taxon>Metazoa</taxon>
        <taxon>Spiralia</taxon>
        <taxon>Gnathifera</taxon>
        <taxon>Rotifera</taxon>
        <taxon>Eurotatoria</taxon>
        <taxon>Bdelloidea</taxon>
        <taxon>Adinetida</taxon>
        <taxon>Adinetidae</taxon>
        <taxon>Adineta</taxon>
    </lineage>
</organism>
<dbReference type="GO" id="GO:0006048">
    <property type="term" value="P:UDP-N-acetylglucosamine biosynthetic process"/>
    <property type="evidence" value="ECO:0007669"/>
    <property type="project" value="TreeGrafter"/>
</dbReference>
<dbReference type="GO" id="GO:0003977">
    <property type="term" value="F:UDP-N-acetylglucosamine diphosphorylase activity"/>
    <property type="evidence" value="ECO:0007669"/>
    <property type="project" value="TreeGrafter"/>
</dbReference>
<evidence type="ECO:0000313" key="2">
    <source>
        <dbReference type="EMBL" id="CAF1535026.1"/>
    </source>
</evidence>
<dbReference type="InterPro" id="IPR039741">
    <property type="entry name" value="UDP-sugar_pyrophosphorylase"/>
</dbReference>
<comment type="similarity">
    <text evidence="1">Belongs to the UDPGP type 1 family.</text>
</comment>
<dbReference type="Proteomes" id="UP000663877">
    <property type="component" value="Unassembled WGS sequence"/>
</dbReference>
<dbReference type="EMBL" id="CAJNOM010004384">
    <property type="protein sequence ID" value="CAF1655182.1"/>
    <property type="molecule type" value="Genomic_DNA"/>
</dbReference>
<sequence length="138" mass="15658">NHDDELQYHIAKKKIPSVGKDGKRIDKPTEINGIKLEKFVFDVFPFSKTFAVWEVCREDEFSPLKNGTGSKDTAETCRKDLMLQHIRYLKQAGAILQETNENNCEISPLVSYSGENLEFVKGQSLKFPIIMNTSTNSS</sequence>
<evidence type="ECO:0000256" key="1">
    <source>
        <dbReference type="ARBA" id="ARBA00010401"/>
    </source>
</evidence>
<dbReference type="OrthoDB" id="10051505at2759"/>
<dbReference type="EMBL" id="CAJNOI010004009">
    <property type="protein sequence ID" value="CAF1535026.1"/>
    <property type="molecule type" value="Genomic_DNA"/>
</dbReference>
<dbReference type="PANTHER" id="PTHR11952">
    <property type="entry name" value="UDP- GLUCOSE PYROPHOSPHORYLASE"/>
    <property type="match status" value="1"/>
</dbReference>
<accession>A0A815VYP8</accession>